<reference evidence="2" key="1">
    <citation type="submission" date="2022-11" db="UniProtKB">
        <authorList>
            <consortium name="WormBaseParasite"/>
        </authorList>
    </citation>
    <scope>IDENTIFICATION</scope>
</reference>
<proteinExistence type="predicted"/>
<dbReference type="Proteomes" id="UP000887576">
    <property type="component" value="Unplaced"/>
</dbReference>
<protein>
    <submittedName>
        <fullName evidence="2">Peptidase S1 domain-containing protein</fullName>
    </submittedName>
</protein>
<accession>A0AC34RJU1</accession>
<evidence type="ECO:0000313" key="1">
    <source>
        <dbReference type="Proteomes" id="UP000887576"/>
    </source>
</evidence>
<name>A0AC34RJU1_9BILA</name>
<evidence type="ECO:0000313" key="2">
    <source>
        <dbReference type="WBParaSite" id="JU765_v2.g7608.t1"/>
    </source>
</evidence>
<organism evidence="1 2">
    <name type="scientific">Panagrolaimus sp. JU765</name>
    <dbReference type="NCBI Taxonomy" id="591449"/>
    <lineage>
        <taxon>Eukaryota</taxon>
        <taxon>Metazoa</taxon>
        <taxon>Ecdysozoa</taxon>
        <taxon>Nematoda</taxon>
        <taxon>Chromadorea</taxon>
        <taxon>Rhabditida</taxon>
        <taxon>Tylenchina</taxon>
        <taxon>Panagrolaimomorpha</taxon>
        <taxon>Panagrolaimoidea</taxon>
        <taxon>Panagrolaimidae</taxon>
        <taxon>Panagrolaimus</taxon>
    </lineage>
</organism>
<dbReference type="WBParaSite" id="JU765_v2.g7608.t1">
    <property type="protein sequence ID" value="JU765_v2.g7608.t1"/>
    <property type="gene ID" value="JU765_v2.g7608"/>
</dbReference>
<sequence>MSFSYVTGDDIALIRVSTPMTIPPVPLPANYSHPKNDWLRSAGYGTTKYKIINATHADFTNQATTLMETYLQGADGKDCFNSSYLEKYPDFHVICVGKSDSTLLKGDSVGITSIGVTMPAAFSEAITWSLALQQPFDILSAVTDVSHYCPWIEEVTGGEVKCQTFDPIKIVPKF</sequence>